<proteinExistence type="predicted"/>
<dbReference type="PANTHER" id="PTHR30222:SF2">
    <property type="entry name" value="ABC TRANSPORTER SUBSTRATE-BINDING PROTEIN"/>
    <property type="match status" value="1"/>
</dbReference>
<dbReference type="OrthoDB" id="9815444at2"/>
<name>A0A4Y4F017_9GAMM</name>
<dbReference type="SUPFAM" id="SSF53850">
    <property type="entry name" value="Periplasmic binding protein-like II"/>
    <property type="match status" value="1"/>
</dbReference>
<accession>A0A4Y4F017</accession>
<dbReference type="InterPro" id="IPR006059">
    <property type="entry name" value="SBP"/>
</dbReference>
<comment type="caution">
    <text evidence="2">The sequence shown here is derived from an EMBL/GenBank/DDBJ whole genome shotgun (WGS) entry which is preliminary data.</text>
</comment>
<dbReference type="AlphaFoldDB" id="A0A4Y4F017"/>
<evidence type="ECO:0000313" key="2">
    <source>
        <dbReference type="EMBL" id="GED21965.1"/>
    </source>
</evidence>
<dbReference type="Gene3D" id="3.40.190.10">
    <property type="entry name" value="Periplasmic binding protein-like II"/>
    <property type="match status" value="2"/>
</dbReference>
<dbReference type="PANTHER" id="PTHR30222">
    <property type="entry name" value="SPERMIDINE/PUTRESCINE-BINDING PERIPLASMIC PROTEIN"/>
    <property type="match status" value="1"/>
</dbReference>
<sequence length="386" mass="43162">MVQAERQAGASWLNKACRLLLVALIGISPLAPGDEPAAAPGEATLDILTWGGAYERAQRRALFEPFTRETGIEVRVHRYNGGLTELRQAIDAGRMPWDLIDMSRSEAKTACADNLLEALSSDILSPSPQGRPAERDFIDGALNRCSITHSVFATVVAYRRDAFPGQRPTEISDLFDQKNFPGPRALHRGPAVNLEWALLSYGVPEEEIYRLLSTRRGLSLAFKRLDNLDNLHWWEAGDTPVQLLAEKKVVMASGFNGRFFDAMVNRDLPIEILWDGQVQEHEVWTVPRGAEQPQQAREFIGFATSAERQTAFAELIPYGPSRRSATLQVANHPDTGVDMRLHIPTHPLNAEHALTKDDEWYARSHERINDYFEDALLEEDSASQSP</sequence>
<dbReference type="EMBL" id="BJOC01000013">
    <property type="protein sequence ID" value="GED21965.1"/>
    <property type="molecule type" value="Genomic_DNA"/>
</dbReference>
<keyword evidence="3" id="KW-1185">Reference proteome</keyword>
<evidence type="ECO:0000313" key="3">
    <source>
        <dbReference type="Proteomes" id="UP000319812"/>
    </source>
</evidence>
<keyword evidence="1" id="KW-0732">Signal</keyword>
<gene>
    <name evidence="2" type="ORF">HHA01_09420</name>
</gene>
<evidence type="ECO:0000256" key="1">
    <source>
        <dbReference type="ARBA" id="ARBA00022729"/>
    </source>
</evidence>
<dbReference type="Pfam" id="PF13416">
    <property type="entry name" value="SBP_bac_8"/>
    <property type="match status" value="1"/>
</dbReference>
<reference evidence="2 3" key="1">
    <citation type="submission" date="2019-06" db="EMBL/GenBank/DDBJ databases">
        <title>Whole genome shotgun sequence of Halomonas halmophila NBRC 15537.</title>
        <authorList>
            <person name="Hosoyama A."/>
            <person name="Uohara A."/>
            <person name="Ohji S."/>
            <person name="Ichikawa N."/>
        </authorList>
    </citation>
    <scope>NUCLEOTIDE SEQUENCE [LARGE SCALE GENOMIC DNA]</scope>
    <source>
        <strain evidence="2 3">NBRC 15537</strain>
    </source>
</reference>
<organism evidence="2 3">
    <name type="scientific">Halomonas halmophila</name>
    <dbReference type="NCBI Taxonomy" id="252"/>
    <lineage>
        <taxon>Bacteria</taxon>
        <taxon>Pseudomonadati</taxon>
        <taxon>Pseudomonadota</taxon>
        <taxon>Gammaproteobacteria</taxon>
        <taxon>Oceanospirillales</taxon>
        <taxon>Halomonadaceae</taxon>
        <taxon>Halomonas</taxon>
    </lineage>
</organism>
<protein>
    <submittedName>
        <fullName evidence="2">Spermidine/putrescine ABC transporter substrate-binding protein</fullName>
    </submittedName>
</protein>
<dbReference type="RefSeq" id="WP_141318263.1">
    <property type="nucleotide sequence ID" value="NZ_BJOC01000013.1"/>
</dbReference>
<dbReference type="Proteomes" id="UP000319812">
    <property type="component" value="Unassembled WGS sequence"/>
</dbReference>